<evidence type="ECO:0000313" key="1">
    <source>
        <dbReference type="EMBL" id="CAH2231024.1"/>
    </source>
</evidence>
<sequence>MDVSAKENPTFFNSRNTATGSVLKTYDHHRYHHMNPLPGHFKARVSCHNEKGSVLFCSVPGPFPRMAGLKPSVVRVASDAAPRWITPASRTHSRSLAGRPGRRVLHGVLLRSQGVLRVILLLYFMRRVYAVAHHAGPVRIGGQDTYIGTKNKFRRILLPRMKPVSYSRLQDSN</sequence>
<name>A0A8S4R6M9_9NEOP</name>
<reference evidence="1" key="1">
    <citation type="submission" date="2022-03" db="EMBL/GenBank/DDBJ databases">
        <authorList>
            <person name="Lindestad O."/>
        </authorList>
    </citation>
    <scope>NUCLEOTIDE SEQUENCE</scope>
</reference>
<dbReference type="EMBL" id="CAKXAJ010024830">
    <property type="protein sequence ID" value="CAH2231024.1"/>
    <property type="molecule type" value="Genomic_DNA"/>
</dbReference>
<protein>
    <submittedName>
        <fullName evidence="1">Jg3467 protein</fullName>
    </submittedName>
</protein>
<proteinExistence type="predicted"/>
<dbReference type="Proteomes" id="UP000838756">
    <property type="component" value="Unassembled WGS sequence"/>
</dbReference>
<organism evidence="1 2">
    <name type="scientific">Pararge aegeria aegeria</name>
    <dbReference type="NCBI Taxonomy" id="348720"/>
    <lineage>
        <taxon>Eukaryota</taxon>
        <taxon>Metazoa</taxon>
        <taxon>Ecdysozoa</taxon>
        <taxon>Arthropoda</taxon>
        <taxon>Hexapoda</taxon>
        <taxon>Insecta</taxon>
        <taxon>Pterygota</taxon>
        <taxon>Neoptera</taxon>
        <taxon>Endopterygota</taxon>
        <taxon>Lepidoptera</taxon>
        <taxon>Glossata</taxon>
        <taxon>Ditrysia</taxon>
        <taxon>Papilionoidea</taxon>
        <taxon>Nymphalidae</taxon>
        <taxon>Satyrinae</taxon>
        <taxon>Satyrini</taxon>
        <taxon>Parargina</taxon>
        <taxon>Pararge</taxon>
    </lineage>
</organism>
<keyword evidence="2" id="KW-1185">Reference proteome</keyword>
<gene>
    <name evidence="1" type="primary">jg3467</name>
    <name evidence="1" type="ORF">PAEG_LOCUS9970</name>
</gene>
<dbReference type="AlphaFoldDB" id="A0A8S4R6M9"/>
<comment type="caution">
    <text evidence="1">The sequence shown here is derived from an EMBL/GenBank/DDBJ whole genome shotgun (WGS) entry which is preliminary data.</text>
</comment>
<dbReference type="OrthoDB" id="10256463at2759"/>
<evidence type="ECO:0000313" key="2">
    <source>
        <dbReference type="Proteomes" id="UP000838756"/>
    </source>
</evidence>
<accession>A0A8S4R6M9</accession>